<protein>
    <recommendedName>
        <fullName evidence="1">Glycine-rich domain-containing protein</fullName>
    </recommendedName>
</protein>
<sequence>MASTYSSIHIYPGRRAGNIKQIINYNSSGCIPEIAPFTITSGNPTISYYNDYYTITFLSNGSISFNVPLTINNNNFYALVVGGGGSGGKSSSDLTNGGGGGAGGEVIYNALSVSQNINYNVVVGQGGLPNGVGNKSSFSTIVSNGGNVGNNATNSTSGTGGLGVNGGGSGGDGGTYFSSVAATNGKNGTQITINSTMKFYGGGGGGGSYDQQASSSIGGLSGGGGGGFNTDIATSNTGGGGGGGNGNGFFQTNGGPGGSGVVILNFRYIKKVRSLQAECKACLCPSPINSKIIKNSNPDVIPLSTQTARAVNAIRYARGGRTVYGNAAYNSSGDSRLLGRVEGGYEAPIKNKF</sequence>
<feature type="domain" description="Glycine-rich" evidence="1">
    <location>
        <begin position="66"/>
        <end position="266"/>
    </location>
</feature>
<accession>A0A6C0JZJ4</accession>
<dbReference type="EMBL" id="MN740771">
    <property type="protein sequence ID" value="QHU10753.1"/>
    <property type="molecule type" value="Genomic_DNA"/>
</dbReference>
<evidence type="ECO:0000313" key="2">
    <source>
        <dbReference type="EMBL" id="QHU10753.1"/>
    </source>
</evidence>
<reference evidence="2" key="1">
    <citation type="journal article" date="2020" name="Nature">
        <title>Giant virus diversity and host interactions through global metagenomics.</title>
        <authorList>
            <person name="Schulz F."/>
            <person name="Roux S."/>
            <person name="Paez-Espino D."/>
            <person name="Jungbluth S."/>
            <person name="Walsh D.A."/>
            <person name="Denef V.J."/>
            <person name="McMahon K.D."/>
            <person name="Konstantinidis K.T."/>
            <person name="Eloe-Fadrosh E.A."/>
            <person name="Kyrpides N.C."/>
            <person name="Woyke T."/>
        </authorList>
    </citation>
    <scope>NUCLEOTIDE SEQUENCE</scope>
    <source>
        <strain evidence="2">GVMAG-S-1101165-83</strain>
    </source>
</reference>
<name>A0A6C0JZJ4_9ZZZZ</name>
<evidence type="ECO:0000259" key="1">
    <source>
        <dbReference type="Pfam" id="PF21722"/>
    </source>
</evidence>
<dbReference type="AlphaFoldDB" id="A0A6C0JZJ4"/>
<dbReference type="Pfam" id="PF21722">
    <property type="entry name" value="Gly_rich_2"/>
    <property type="match status" value="1"/>
</dbReference>
<proteinExistence type="predicted"/>
<organism evidence="2">
    <name type="scientific">viral metagenome</name>
    <dbReference type="NCBI Taxonomy" id="1070528"/>
    <lineage>
        <taxon>unclassified sequences</taxon>
        <taxon>metagenomes</taxon>
        <taxon>organismal metagenomes</taxon>
    </lineage>
</organism>
<dbReference type="InterPro" id="IPR049304">
    <property type="entry name" value="Gly_rich_dom"/>
</dbReference>